<feature type="coiled-coil region" evidence="2">
    <location>
        <begin position="605"/>
        <end position="632"/>
    </location>
</feature>
<dbReference type="Proteomes" id="UP000030755">
    <property type="component" value="Unassembled WGS sequence"/>
</dbReference>
<feature type="compositionally biased region" description="Polar residues" evidence="3">
    <location>
        <begin position="1"/>
        <end position="15"/>
    </location>
</feature>
<evidence type="ECO:0000313" key="5">
    <source>
        <dbReference type="EMBL" id="EPZ33889.1"/>
    </source>
</evidence>
<proteinExistence type="predicted"/>
<accession>A0A075AZ85</accession>
<reference evidence="5 6" key="1">
    <citation type="journal article" date="2013" name="Curr. Biol.">
        <title>Shared signatures of parasitism and phylogenomics unite Cryptomycota and microsporidia.</title>
        <authorList>
            <person name="James T.Y."/>
            <person name="Pelin A."/>
            <person name="Bonen L."/>
            <person name="Ahrendt S."/>
            <person name="Sain D."/>
            <person name="Corradi N."/>
            <person name="Stajich J.E."/>
        </authorList>
    </citation>
    <scope>NUCLEOTIDE SEQUENCE [LARGE SCALE GENOMIC DNA]</scope>
    <source>
        <strain evidence="5 6">CSF55</strain>
    </source>
</reference>
<evidence type="ECO:0000259" key="4">
    <source>
        <dbReference type="Pfam" id="PF21771"/>
    </source>
</evidence>
<dbReference type="EMBL" id="KE561022">
    <property type="protein sequence ID" value="EPZ33889.1"/>
    <property type="molecule type" value="Genomic_DNA"/>
</dbReference>
<dbReference type="PANTHER" id="PTHR32083">
    <property type="entry name" value="CILIA AND FLAGELLA-ASSOCIATED PROTEIN 58-RELATED"/>
    <property type="match status" value="1"/>
</dbReference>
<keyword evidence="6" id="KW-1185">Reference proteome</keyword>
<feature type="coiled-coil region" evidence="2">
    <location>
        <begin position="353"/>
        <end position="489"/>
    </location>
</feature>
<name>A0A075AZ85_ROZAC</name>
<organism evidence="5 6">
    <name type="scientific">Rozella allomycis (strain CSF55)</name>
    <dbReference type="NCBI Taxonomy" id="988480"/>
    <lineage>
        <taxon>Eukaryota</taxon>
        <taxon>Fungi</taxon>
        <taxon>Fungi incertae sedis</taxon>
        <taxon>Cryptomycota</taxon>
        <taxon>Cryptomycota incertae sedis</taxon>
        <taxon>Rozella</taxon>
    </lineage>
</organism>
<dbReference type="STRING" id="988480.A0A075AZ85"/>
<dbReference type="AlphaFoldDB" id="A0A075AZ85"/>
<evidence type="ECO:0000256" key="3">
    <source>
        <dbReference type="SAM" id="MobiDB-lite"/>
    </source>
</evidence>
<feature type="domain" description="Cilia- and flagella-associated protein 58 central coiled coil" evidence="4">
    <location>
        <begin position="445"/>
        <end position="692"/>
    </location>
</feature>
<evidence type="ECO:0000256" key="1">
    <source>
        <dbReference type="ARBA" id="ARBA00023054"/>
    </source>
</evidence>
<dbReference type="GO" id="GO:0005856">
    <property type="term" value="C:cytoskeleton"/>
    <property type="evidence" value="ECO:0007669"/>
    <property type="project" value="TreeGrafter"/>
</dbReference>
<feature type="coiled-coil region" evidence="2">
    <location>
        <begin position="668"/>
        <end position="882"/>
    </location>
</feature>
<feature type="coiled-coil region" evidence="2">
    <location>
        <begin position="178"/>
        <end position="216"/>
    </location>
</feature>
<feature type="region of interest" description="Disordered" evidence="3">
    <location>
        <begin position="1"/>
        <end position="22"/>
    </location>
</feature>
<gene>
    <name evidence="5" type="ORF">O9G_002452</name>
</gene>
<dbReference type="InterPro" id="IPR049270">
    <property type="entry name" value="CFAP58_CC"/>
</dbReference>
<evidence type="ECO:0000256" key="2">
    <source>
        <dbReference type="SAM" id="Coils"/>
    </source>
</evidence>
<dbReference type="Pfam" id="PF21771">
    <property type="entry name" value="CFAP58_CC"/>
    <property type="match status" value="1"/>
</dbReference>
<dbReference type="PANTHER" id="PTHR32083:SF34">
    <property type="entry name" value="COILED-COIL DOMAIN-CONTAINING PROTEIN 146"/>
    <property type="match status" value="1"/>
</dbReference>
<evidence type="ECO:0000313" key="6">
    <source>
        <dbReference type="Proteomes" id="UP000030755"/>
    </source>
</evidence>
<feature type="coiled-coil region" evidence="2">
    <location>
        <begin position="269"/>
        <end position="317"/>
    </location>
</feature>
<sequence>MEKQSPSYDTNQEVNQKPKNDEEINDDLDLLYSGLFSLENGPAYRTLEHLLTISSISKTDADKYKESISKIFSMLMQKIDSEKQLLRTSKDLEVKLGQIAIELEKLNAQSYQDSALIADLKRELLKGQNESSLCMERDSKLENERDEQVKIKLDVLSDIEQARQHKVDMLEPQLVASNKELRLDILQRKQQIENLKKDFEEKRESYDEILKTKERLDVEQEKYSISLTKASELPPKLIKQNEILKDAIYSLQQETVKQSSLSLTLDTEIIKLTKKKQEIEKDRNESQTEVETKMLQIEALEAQTDEIFRNHELAKEQLSIQKTEKIKLDYANKHCAQDIRKEHDNLLKCFRDKENMLKLYVRLENQVNNIRNLIPKLEGQKNELDRALQSQQQENKIIKAKIRNSRQEIDIDIFHYLQQDDLDIKEREALQQSLTTLEKLEKRLHEAQAGSKLIQQTMNQINLERDLRVRELTKVKQKLKDMKEECRVKSGIVKDNYKKQLEVAQRLKDTMHLYDSVKAERNKYVNMIQASTQKISEMREKVRILGNEVDILRCDLNNKDKDLAKKIHENAALFNIRDSLRNDVNRAAFSYKEKEGIIEQNAGLIEILTHNISDCETKLKELKNKFKSAVKARNKVGVQLLERQDEVCVLYEKINFQEGLLNEGNLKLSQLDEEIRILKLAIKELERDIELLKKIRPEKFENVNEINLLQKQLDEIKEKADNLGLELENPQNQVRFRHLDGTDLHVSELSAKVRKLEEKIAKKEETLIEKDLTLEEVTKLTIRLSEKTKDSSETSTAASKKINELQNKLKDVNNSMMATISELSLVQAKCIQLRGEKENKAREFEEAKERFSSGSEPIPRFDDELQKIVKEKERRIKQLDEMKNSDFIFENDGFEDINGVRTTAKLRPNAYLNESDNLPIPKPYGLYAPFKPTESIYHLKQFKKQILKQVEI</sequence>
<protein>
    <recommendedName>
        <fullName evidence="4">Cilia- and flagella-associated protein 58 central coiled coil domain-containing protein</fullName>
    </recommendedName>
</protein>
<keyword evidence="1 2" id="KW-0175">Coiled coil</keyword>
<dbReference type="OrthoDB" id="10262929at2759"/>
<dbReference type="HOGENOM" id="CLU_012766_1_0_1"/>
<dbReference type="OMA" id="PRPNAYV"/>